<protein>
    <submittedName>
        <fullName evidence="10">ABC transporter permease</fullName>
    </submittedName>
</protein>
<evidence type="ECO:0000256" key="3">
    <source>
        <dbReference type="ARBA" id="ARBA00022692"/>
    </source>
</evidence>
<evidence type="ECO:0000313" key="10">
    <source>
        <dbReference type="EMBL" id="MBP3949946.1"/>
    </source>
</evidence>
<feature type="transmembrane region" description="Helical" evidence="7">
    <location>
        <begin position="370"/>
        <end position="396"/>
    </location>
</feature>
<comment type="subcellular location">
    <subcellularLocation>
        <location evidence="1">Cell membrane</location>
        <topology evidence="1">Multi-pass membrane protein</topology>
    </subcellularLocation>
</comment>
<feature type="transmembrane region" description="Helical" evidence="7">
    <location>
        <begin position="21"/>
        <end position="45"/>
    </location>
</feature>
<keyword evidence="4 7" id="KW-1133">Transmembrane helix</keyword>
<feature type="transmembrane region" description="Helical" evidence="7">
    <location>
        <begin position="329"/>
        <end position="350"/>
    </location>
</feature>
<name>A0A941AMK0_9BACI</name>
<evidence type="ECO:0000259" key="8">
    <source>
        <dbReference type="Pfam" id="PF02687"/>
    </source>
</evidence>
<dbReference type="Proteomes" id="UP000678228">
    <property type="component" value="Unassembled WGS sequence"/>
</dbReference>
<accession>A0A941AMK0</accession>
<dbReference type="Pfam" id="PF12704">
    <property type="entry name" value="MacB_PCD"/>
    <property type="match status" value="1"/>
</dbReference>
<sequence length="415" mass="45917">MQFKDQLAYIKRNMKKNRLRVAMTILATTMGCAFLIVLASVGFGLQGSITEQMTKNQIINEISIWGREVEGESKEIEASDIEKLKELDGVEAVVTRTHSPYILTATLDEYAGEGNVVVTDFEQEQKANYQLDQGRFPNKSNEIIVGFHTKEMLLKQNSEEATEYEGSLLGQNIQLEISEEEEGFEDTFVIVGIGKEPAQDWLQDSTIFVSDMYERKSEILTFEGEEIQSSNISIYATDVQDVEGLTNELKTQGYWVDSISERVDGMKLFFTALKVGLVIVGTVAVMIASIGIFNTMTMAVTERTQEIGIMKAIGANPAIIRRLFLMESAAIGIIGVILGVAISYLISFAANELIPLILAKVTETEEFMDITFSSIPLELLATASIISISVAMLSGLRPARNATKINVLSALRREM</sequence>
<feature type="domain" description="ABC3 transporter permease C-terminal" evidence="8">
    <location>
        <begin position="279"/>
        <end position="406"/>
    </location>
</feature>
<comment type="similarity">
    <text evidence="6">Belongs to the ABC-4 integral membrane protein family.</text>
</comment>
<dbReference type="Pfam" id="PF02687">
    <property type="entry name" value="FtsX"/>
    <property type="match status" value="1"/>
</dbReference>
<keyword evidence="3 7" id="KW-0812">Transmembrane</keyword>
<keyword evidence="2" id="KW-1003">Cell membrane</keyword>
<comment type="caution">
    <text evidence="10">The sequence shown here is derived from an EMBL/GenBank/DDBJ whole genome shotgun (WGS) entry which is preliminary data.</text>
</comment>
<evidence type="ECO:0000313" key="11">
    <source>
        <dbReference type="Proteomes" id="UP000678228"/>
    </source>
</evidence>
<dbReference type="InterPro" id="IPR003838">
    <property type="entry name" value="ABC3_permease_C"/>
</dbReference>
<evidence type="ECO:0000256" key="6">
    <source>
        <dbReference type="ARBA" id="ARBA00038076"/>
    </source>
</evidence>
<dbReference type="GO" id="GO:0022857">
    <property type="term" value="F:transmembrane transporter activity"/>
    <property type="evidence" value="ECO:0007669"/>
    <property type="project" value="TreeGrafter"/>
</dbReference>
<proteinExistence type="inferred from homology"/>
<evidence type="ECO:0000256" key="1">
    <source>
        <dbReference type="ARBA" id="ARBA00004651"/>
    </source>
</evidence>
<evidence type="ECO:0000259" key="9">
    <source>
        <dbReference type="Pfam" id="PF12704"/>
    </source>
</evidence>
<dbReference type="PROSITE" id="PS51257">
    <property type="entry name" value="PROKAR_LIPOPROTEIN"/>
    <property type="match status" value="1"/>
</dbReference>
<evidence type="ECO:0000256" key="2">
    <source>
        <dbReference type="ARBA" id="ARBA00022475"/>
    </source>
</evidence>
<feature type="transmembrane region" description="Helical" evidence="7">
    <location>
        <begin position="268"/>
        <end position="293"/>
    </location>
</feature>
<organism evidence="10 11">
    <name type="scientific">Halalkalibacter suaedae</name>
    <dbReference type="NCBI Taxonomy" id="2822140"/>
    <lineage>
        <taxon>Bacteria</taxon>
        <taxon>Bacillati</taxon>
        <taxon>Bacillota</taxon>
        <taxon>Bacilli</taxon>
        <taxon>Bacillales</taxon>
        <taxon>Bacillaceae</taxon>
        <taxon>Halalkalibacter</taxon>
    </lineage>
</organism>
<dbReference type="InterPro" id="IPR025857">
    <property type="entry name" value="MacB_PCD"/>
</dbReference>
<dbReference type="PANTHER" id="PTHR30572:SF4">
    <property type="entry name" value="ABC TRANSPORTER PERMEASE YTRF"/>
    <property type="match status" value="1"/>
</dbReference>
<gene>
    <name evidence="10" type="ORF">J7W16_02290</name>
</gene>
<dbReference type="InterPro" id="IPR050250">
    <property type="entry name" value="Macrolide_Exporter_MacB"/>
</dbReference>
<feature type="domain" description="MacB-like periplasmic core" evidence="9">
    <location>
        <begin position="22"/>
        <end position="251"/>
    </location>
</feature>
<evidence type="ECO:0000256" key="7">
    <source>
        <dbReference type="SAM" id="Phobius"/>
    </source>
</evidence>
<dbReference type="RefSeq" id="WP_210595393.1">
    <property type="nucleotide sequence ID" value="NZ_JAGKSQ010000001.1"/>
</dbReference>
<keyword evidence="5 7" id="KW-0472">Membrane</keyword>
<evidence type="ECO:0000256" key="4">
    <source>
        <dbReference type="ARBA" id="ARBA00022989"/>
    </source>
</evidence>
<reference evidence="10" key="1">
    <citation type="submission" date="2021-03" db="EMBL/GenBank/DDBJ databases">
        <title>Bacillus suaedae sp. nov., isolated from Suaeda aralocaspica.</title>
        <authorList>
            <person name="Lei R.F.R."/>
        </authorList>
    </citation>
    <scope>NUCLEOTIDE SEQUENCE</scope>
    <source>
        <strain evidence="10">YZJH907-2</strain>
    </source>
</reference>
<dbReference type="AlphaFoldDB" id="A0A941AMK0"/>
<dbReference type="GO" id="GO:0005886">
    <property type="term" value="C:plasma membrane"/>
    <property type="evidence" value="ECO:0007669"/>
    <property type="project" value="UniProtKB-SubCell"/>
</dbReference>
<dbReference type="PANTHER" id="PTHR30572">
    <property type="entry name" value="MEMBRANE COMPONENT OF TRANSPORTER-RELATED"/>
    <property type="match status" value="1"/>
</dbReference>
<evidence type="ECO:0000256" key="5">
    <source>
        <dbReference type="ARBA" id="ARBA00023136"/>
    </source>
</evidence>
<keyword evidence="11" id="KW-1185">Reference proteome</keyword>
<dbReference type="EMBL" id="JAGKSQ010000001">
    <property type="protein sequence ID" value="MBP3949946.1"/>
    <property type="molecule type" value="Genomic_DNA"/>
</dbReference>